<dbReference type="Pfam" id="PF07849">
    <property type="entry name" value="DUF1641"/>
    <property type="match status" value="1"/>
</dbReference>
<dbReference type="AlphaFoldDB" id="A0A2P8GQE8"/>
<protein>
    <submittedName>
        <fullName evidence="1">Uncharacterized protein YjgD (DUF1641 family)</fullName>
    </submittedName>
</protein>
<dbReference type="OrthoDB" id="147801at2"/>
<comment type="caution">
    <text evidence="1">The sequence shown here is derived from an EMBL/GenBank/DDBJ whole genome shotgun (WGS) entry which is preliminary data.</text>
</comment>
<sequence length="160" mass="17567">MATPITQITKRQLTPEEEKEKKLGELETLLVQQDQALNKILEITGELNDAGILDAVRAMVKARENLTGIAVHQASREPVTNLINNAMKAAAVVTTIDPNTTGRVMDSVKSGLDEAELHRDTPKKVGIFGLVKALRDPDVNRSIRFGINFLKGMGRELGRK</sequence>
<dbReference type="PANTHER" id="PTHR38433">
    <property type="match status" value="1"/>
</dbReference>
<proteinExistence type="predicted"/>
<gene>
    <name evidence="1" type="ORF">B0H99_10713</name>
</gene>
<dbReference type="EMBL" id="PYAT01000007">
    <property type="protein sequence ID" value="PSL36192.1"/>
    <property type="molecule type" value="Genomic_DNA"/>
</dbReference>
<accession>A0A2P8GQE8</accession>
<dbReference type="PANTHER" id="PTHR38433:SF1">
    <property type="entry name" value="DUF1641 DOMAIN-CONTAINING PROTEIN"/>
    <property type="match status" value="1"/>
</dbReference>
<evidence type="ECO:0000313" key="1">
    <source>
        <dbReference type="EMBL" id="PSL36192.1"/>
    </source>
</evidence>
<dbReference type="InterPro" id="IPR012440">
    <property type="entry name" value="DUF1641"/>
</dbReference>
<keyword evidence="2" id="KW-1185">Reference proteome</keyword>
<evidence type="ECO:0000313" key="2">
    <source>
        <dbReference type="Proteomes" id="UP000242682"/>
    </source>
</evidence>
<name>A0A2P8GQE8_9BACL</name>
<organism evidence="1 2">
    <name type="scientific">Planomicrobium soli</name>
    <dbReference type="NCBI Taxonomy" id="1176648"/>
    <lineage>
        <taxon>Bacteria</taxon>
        <taxon>Bacillati</taxon>
        <taxon>Bacillota</taxon>
        <taxon>Bacilli</taxon>
        <taxon>Bacillales</taxon>
        <taxon>Caryophanaceae</taxon>
        <taxon>Planomicrobium</taxon>
    </lineage>
</organism>
<dbReference type="Proteomes" id="UP000242682">
    <property type="component" value="Unassembled WGS sequence"/>
</dbReference>
<dbReference type="RefSeq" id="WP_106533570.1">
    <property type="nucleotide sequence ID" value="NZ_PYAT01000007.1"/>
</dbReference>
<reference evidence="1 2" key="1">
    <citation type="submission" date="2018-03" db="EMBL/GenBank/DDBJ databases">
        <title>Genomic Encyclopedia of Type Strains, Phase III (KMG-III): the genomes of soil and plant-associated and newly described type strains.</title>
        <authorList>
            <person name="Whitman W."/>
        </authorList>
    </citation>
    <scope>NUCLEOTIDE SEQUENCE [LARGE SCALE GENOMIC DNA]</scope>
    <source>
        <strain evidence="1 2">CGMCC 1.12259</strain>
    </source>
</reference>